<proteinExistence type="predicted"/>
<dbReference type="EMBL" id="FQWY01000025">
    <property type="protein sequence ID" value="SHH04158.1"/>
    <property type="molecule type" value="Genomic_DNA"/>
</dbReference>
<sequence length="43" mass="4926">MCCIFLLIYIYLPGTTIFYLAEKSAIFIEKRGSEGVFYARGNI</sequence>
<accession>A0A1M5PQZ0</accession>
<gene>
    <name evidence="1" type="ORF">SAMN02745221_01544</name>
</gene>
<name>A0A1M5PQZ0_9FIRM</name>
<organism evidence="1 2">
    <name type="scientific">Thermosyntropha lipolytica DSM 11003</name>
    <dbReference type="NCBI Taxonomy" id="1123382"/>
    <lineage>
        <taxon>Bacteria</taxon>
        <taxon>Bacillati</taxon>
        <taxon>Bacillota</taxon>
        <taxon>Clostridia</taxon>
        <taxon>Eubacteriales</taxon>
        <taxon>Syntrophomonadaceae</taxon>
        <taxon>Thermosyntropha</taxon>
    </lineage>
</organism>
<protein>
    <submittedName>
        <fullName evidence="1">Uncharacterized protein</fullName>
    </submittedName>
</protein>
<evidence type="ECO:0000313" key="2">
    <source>
        <dbReference type="Proteomes" id="UP000242329"/>
    </source>
</evidence>
<keyword evidence="2" id="KW-1185">Reference proteome</keyword>
<evidence type="ECO:0000313" key="1">
    <source>
        <dbReference type="EMBL" id="SHH04158.1"/>
    </source>
</evidence>
<dbReference type="AlphaFoldDB" id="A0A1M5PQZ0"/>
<reference evidence="2" key="1">
    <citation type="submission" date="2016-11" db="EMBL/GenBank/DDBJ databases">
        <authorList>
            <person name="Varghese N."/>
            <person name="Submissions S."/>
        </authorList>
    </citation>
    <scope>NUCLEOTIDE SEQUENCE [LARGE SCALE GENOMIC DNA]</scope>
    <source>
        <strain evidence="2">DSM 11003</strain>
    </source>
</reference>
<dbReference type="Proteomes" id="UP000242329">
    <property type="component" value="Unassembled WGS sequence"/>
</dbReference>